<protein>
    <submittedName>
        <fullName evidence="1">Oral cancer-overexpressed protein 1 homolog</fullName>
    </submittedName>
</protein>
<evidence type="ECO:0000313" key="1">
    <source>
        <dbReference type="EMBL" id="GFN91022.1"/>
    </source>
</evidence>
<organism evidence="1 2">
    <name type="scientific">Plakobranchus ocellatus</name>
    <dbReference type="NCBI Taxonomy" id="259542"/>
    <lineage>
        <taxon>Eukaryota</taxon>
        <taxon>Metazoa</taxon>
        <taxon>Spiralia</taxon>
        <taxon>Lophotrochozoa</taxon>
        <taxon>Mollusca</taxon>
        <taxon>Gastropoda</taxon>
        <taxon>Heterobranchia</taxon>
        <taxon>Euthyneura</taxon>
        <taxon>Panpulmonata</taxon>
        <taxon>Sacoglossa</taxon>
        <taxon>Placobranchoidea</taxon>
        <taxon>Plakobranchidae</taxon>
        <taxon>Plakobranchus</taxon>
    </lineage>
</organism>
<dbReference type="Proteomes" id="UP000735302">
    <property type="component" value="Unassembled WGS sequence"/>
</dbReference>
<comment type="caution">
    <text evidence="1">The sequence shown here is derived from an EMBL/GenBank/DDBJ whole genome shotgun (WGS) entry which is preliminary data.</text>
</comment>
<dbReference type="PANTHER" id="PTHR28532">
    <property type="entry name" value="GEO13458P1"/>
    <property type="match status" value="1"/>
</dbReference>
<dbReference type="EMBL" id="BLXT01002086">
    <property type="protein sequence ID" value="GFN91022.1"/>
    <property type="molecule type" value="Genomic_DNA"/>
</dbReference>
<dbReference type="AlphaFoldDB" id="A0AAV3Z8E7"/>
<sequence length="142" mass="15773">MAASRECQDDDLFHSVTMTEEISWNQGYSEGLELNREKATEEGYNLGASKGLEIGMEVGFYAGYATQVMTIFRNETSKSRILKVCEAIITLANNFSDVDPMDEALTDNLRTIQGKFKQLTSLLGVQTDYVKESSNNSKGSSF</sequence>
<dbReference type="PANTHER" id="PTHR28532:SF1">
    <property type="entry name" value="ORAL CANCER OVEREXPRESSED 1"/>
    <property type="match status" value="1"/>
</dbReference>
<proteinExistence type="predicted"/>
<keyword evidence="2" id="KW-1185">Reference proteome</keyword>
<dbReference type="InterPro" id="IPR052436">
    <property type="entry name" value="LTO1_adapter"/>
</dbReference>
<evidence type="ECO:0000313" key="2">
    <source>
        <dbReference type="Proteomes" id="UP000735302"/>
    </source>
</evidence>
<name>A0AAV3Z8E7_9GAST</name>
<accession>A0AAV3Z8E7</accession>
<reference evidence="1 2" key="1">
    <citation type="journal article" date="2021" name="Elife">
        <title>Chloroplast acquisition without the gene transfer in kleptoplastic sea slugs, Plakobranchus ocellatus.</title>
        <authorList>
            <person name="Maeda T."/>
            <person name="Takahashi S."/>
            <person name="Yoshida T."/>
            <person name="Shimamura S."/>
            <person name="Takaki Y."/>
            <person name="Nagai Y."/>
            <person name="Toyoda A."/>
            <person name="Suzuki Y."/>
            <person name="Arimoto A."/>
            <person name="Ishii H."/>
            <person name="Satoh N."/>
            <person name="Nishiyama T."/>
            <person name="Hasebe M."/>
            <person name="Maruyama T."/>
            <person name="Minagawa J."/>
            <person name="Obokata J."/>
            <person name="Shigenobu S."/>
        </authorList>
    </citation>
    <scope>NUCLEOTIDE SEQUENCE [LARGE SCALE GENOMIC DNA]</scope>
</reference>
<gene>
    <name evidence="1" type="ORF">PoB_001752800</name>
</gene>